<dbReference type="Proteomes" id="UP001172386">
    <property type="component" value="Unassembled WGS sequence"/>
</dbReference>
<evidence type="ECO:0000313" key="2">
    <source>
        <dbReference type="Proteomes" id="UP001172386"/>
    </source>
</evidence>
<sequence length="223" mass="22545">MAATAGHLETGADEWTEDALYAGFGPFNTSAMLVHEDAVTAPSGRAFSRANALPLAYSDFVQLGSYAGARDRAVAVGVWAFSNSYGAALGYQANANGQYATALGHKAVAWELGSVAVGNDAKSYAHNAVVLGSGALAAGRNSVVLGADSNDYGDNQVSVGNGGMRRKIVYVADGAVDANSSEVVTGRQLHATQQALSSVSQSQKLLATGTAATNANAAQAVGS</sequence>
<proteinExistence type="predicted"/>
<reference evidence="1" key="1">
    <citation type="submission" date="2022-10" db="EMBL/GenBank/DDBJ databases">
        <title>Culturing micro-colonial fungi from biological soil crusts in the Mojave desert and describing Neophaeococcomyces mojavensis, and introducing the new genera and species Taxawa tesnikishii.</title>
        <authorList>
            <person name="Kurbessoian T."/>
            <person name="Stajich J.E."/>
        </authorList>
    </citation>
    <scope>NUCLEOTIDE SEQUENCE</scope>
    <source>
        <strain evidence="1">JES_112</strain>
    </source>
</reference>
<gene>
    <name evidence="1" type="ORF">H2198_010935</name>
</gene>
<name>A0ACC2ZNM3_9EURO</name>
<dbReference type="EMBL" id="JAPDRQ010000450">
    <property type="protein sequence ID" value="KAJ9649159.1"/>
    <property type="molecule type" value="Genomic_DNA"/>
</dbReference>
<comment type="caution">
    <text evidence="1">The sequence shown here is derived from an EMBL/GenBank/DDBJ whole genome shotgun (WGS) entry which is preliminary data.</text>
</comment>
<evidence type="ECO:0000313" key="1">
    <source>
        <dbReference type="EMBL" id="KAJ9649159.1"/>
    </source>
</evidence>
<accession>A0ACC2ZNM3</accession>
<protein>
    <submittedName>
        <fullName evidence="1">Uncharacterized protein</fullName>
    </submittedName>
</protein>
<keyword evidence="2" id="KW-1185">Reference proteome</keyword>
<feature type="non-terminal residue" evidence="1">
    <location>
        <position position="223"/>
    </location>
</feature>
<organism evidence="1 2">
    <name type="scientific">Neophaeococcomyces mojaviensis</name>
    <dbReference type="NCBI Taxonomy" id="3383035"/>
    <lineage>
        <taxon>Eukaryota</taxon>
        <taxon>Fungi</taxon>
        <taxon>Dikarya</taxon>
        <taxon>Ascomycota</taxon>
        <taxon>Pezizomycotina</taxon>
        <taxon>Eurotiomycetes</taxon>
        <taxon>Chaetothyriomycetidae</taxon>
        <taxon>Chaetothyriales</taxon>
        <taxon>Chaetothyriales incertae sedis</taxon>
        <taxon>Neophaeococcomyces</taxon>
    </lineage>
</organism>